<keyword evidence="1" id="KW-0812">Transmembrane</keyword>
<proteinExistence type="predicted"/>
<keyword evidence="1" id="KW-1133">Transmembrane helix</keyword>
<dbReference type="Proteomes" id="UP000054598">
    <property type="component" value="Unassembled WGS sequence"/>
</dbReference>
<dbReference type="PATRIC" id="fig|2198.3.peg.1583"/>
<sequence length="114" mass="12484">MAIPFTFFAEPNAMGAFIVKSPLMLRTWLTAGMLPLFIIFGYYLFTREEMPAEELLLSRSGLAASASGFLLWLAVLAVLEVSGVAVAYPYNVAGGYVVVLIRGVIFWKAWSRGA</sequence>
<evidence type="ECO:0000313" key="3">
    <source>
        <dbReference type="Proteomes" id="UP000054598"/>
    </source>
</evidence>
<evidence type="ECO:0000256" key="1">
    <source>
        <dbReference type="SAM" id="Phobius"/>
    </source>
</evidence>
<name>A0A124G4G7_9EURY</name>
<protein>
    <submittedName>
        <fullName evidence="2">Uncharacterized protein</fullName>
    </submittedName>
</protein>
<keyword evidence="1" id="KW-0472">Membrane</keyword>
<accession>A0A124G4G7</accession>
<evidence type="ECO:0000313" key="2">
    <source>
        <dbReference type="EMBL" id="KUL00002.1"/>
    </source>
</evidence>
<feature type="transmembrane region" description="Helical" evidence="1">
    <location>
        <begin position="93"/>
        <end position="110"/>
    </location>
</feature>
<dbReference type="AlphaFoldDB" id="A0A124G4G7"/>
<reference evidence="3" key="1">
    <citation type="journal article" date="2015" name="MBio">
        <title>Genome-Resolved Metagenomic Analysis Reveals Roles for Candidate Phyla and Other Microbial Community Members in Biogeochemical Transformations in Oil Reservoirs.</title>
        <authorList>
            <person name="Hu P."/>
            <person name="Tom L."/>
            <person name="Singh A."/>
            <person name="Thomas B.C."/>
            <person name="Baker B.J."/>
            <person name="Piceno Y.M."/>
            <person name="Andersen G.L."/>
            <person name="Banfield J.F."/>
        </authorList>
    </citation>
    <scope>NUCLEOTIDE SEQUENCE [LARGE SCALE GENOMIC DNA]</scope>
</reference>
<feature type="transmembrane region" description="Helical" evidence="1">
    <location>
        <begin position="66"/>
        <end position="87"/>
    </location>
</feature>
<feature type="transmembrane region" description="Helical" evidence="1">
    <location>
        <begin position="25"/>
        <end position="45"/>
    </location>
</feature>
<dbReference type="EMBL" id="LGHE01000207">
    <property type="protein sequence ID" value="KUL00002.1"/>
    <property type="molecule type" value="Genomic_DNA"/>
</dbReference>
<gene>
    <name evidence="2" type="ORF">XE10_1604</name>
</gene>
<comment type="caution">
    <text evidence="2">The sequence shown here is derived from an EMBL/GenBank/DDBJ whole genome shotgun (WGS) entry which is preliminary data.</text>
</comment>
<organism evidence="2 3">
    <name type="scientific">Methanoculleus marisnigri</name>
    <dbReference type="NCBI Taxonomy" id="2198"/>
    <lineage>
        <taxon>Archaea</taxon>
        <taxon>Methanobacteriati</taxon>
        <taxon>Methanobacteriota</taxon>
        <taxon>Stenosarchaea group</taxon>
        <taxon>Methanomicrobia</taxon>
        <taxon>Methanomicrobiales</taxon>
        <taxon>Methanomicrobiaceae</taxon>
        <taxon>Methanoculleus</taxon>
    </lineage>
</organism>